<dbReference type="InterPro" id="IPR016181">
    <property type="entry name" value="Acyl_CoA_acyltransferase"/>
</dbReference>
<keyword evidence="3" id="KW-0012">Acyltransferase</keyword>
<dbReference type="SUPFAM" id="SSF55729">
    <property type="entry name" value="Acyl-CoA N-acyltransferases (Nat)"/>
    <property type="match status" value="1"/>
</dbReference>
<dbReference type="EC" id="2.3.1.-" evidence="3"/>
<dbReference type="PROSITE" id="PS51186">
    <property type="entry name" value="GNAT"/>
    <property type="match status" value="1"/>
</dbReference>
<sequence>MMILRELTASELHAYKHFFVGEYAEDLATNYGYTQDKALSLAQLSFEQALPDGINTAENKIYCIENDHQRVGYLWYSVNDGGTCAFIKDFCVLPEFQQLGYGKRSLQILEQILVRQGIFEIKLRVAADNPRAKKLYEQLAFVITGYNMAKTLKSE</sequence>
<reference evidence="3 4" key="2">
    <citation type="submission" date="2018-06" db="EMBL/GenBank/DDBJ databases">
        <authorList>
            <consortium name="Pathogen Informatics"/>
            <person name="Doyle S."/>
        </authorList>
    </citation>
    <scope>NUCLEOTIDE SEQUENCE [LARGE SCALE GENOMIC DNA]</scope>
    <source>
        <strain evidence="3 4">NCTC10476</strain>
    </source>
</reference>
<dbReference type="STRING" id="29486.UGYR_14250"/>
<evidence type="ECO:0000313" key="2">
    <source>
        <dbReference type="EMBL" id="CEK26645.1"/>
    </source>
</evidence>
<dbReference type="EMBL" id="LN681231">
    <property type="protein sequence ID" value="CEK26645.1"/>
    <property type="molecule type" value="Genomic_DNA"/>
</dbReference>
<dbReference type="GO" id="GO:0016747">
    <property type="term" value="F:acyltransferase activity, transferring groups other than amino-acyl groups"/>
    <property type="evidence" value="ECO:0007669"/>
    <property type="project" value="InterPro"/>
</dbReference>
<reference evidence="2" key="1">
    <citation type="journal article" date="2015" name="Genome Announc.">
        <title>Complete Genome Sequence of Yersinia ruckeri Strain CSF007-82, Etiologic Agent of Red Mouth Disease in Salmonid Fish.</title>
        <authorList>
            <person name="Nelson M.C."/>
            <person name="LaPatra S.E."/>
            <person name="Welch T.J."/>
            <person name="Graf J."/>
        </authorList>
    </citation>
    <scope>NUCLEOTIDE SEQUENCE</scope>
    <source>
        <strain evidence="2">CSF007-82</strain>
    </source>
</reference>
<dbReference type="InterPro" id="IPR000182">
    <property type="entry name" value="GNAT_dom"/>
</dbReference>
<protein>
    <submittedName>
        <fullName evidence="3">Acetyltransferase (GNAT) family protein</fullName>
        <ecNumber evidence="3">2.3.1.-</ecNumber>
    </submittedName>
    <submittedName>
        <fullName evidence="2">Histone acetyltransferase HPA2 like-protein</fullName>
    </submittedName>
</protein>
<dbReference type="Pfam" id="PF00583">
    <property type="entry name" value="Acetyltransf_1"/>
    <property type="match status" value="1"/>
</dbReference>
<evidence type="ECO:0000259" key="1">
    <source>
        <dbReference type="PROSITE" id="PS51186"/>
    </source>
</evidence>
<dbReference type="KEGG" id="yrb:UGYR_14250"/>
<dbReference type="EMBL" id="UHJG01000001">
    <property type="protein sequence ID" value="SUP99973.1"/>
    <property type="molecule type" value="Genomic_DNA"/>
</dbReference>
<dbReference type="Gene3D" id="3.40.630.30">
    <property type="match status" value="1"/>
</dbReference>
<dbReference type="Proteomes" id="UP000255169">
    <property type="component" value="Unassembled WGS sequence"/>
</dbReference>
<dbReference type="RefSeq" id="WP_004720285.1">
    <property type="nucleotide sequence ID" value="NZ_CABIHR010000029.1"/>
</dbReference>
<evidence type="ECO:0000313" key="4">
    <source>
        <dbReference type="Proteomes" id="UP000255169"/>
    </source>
</evidence>
<name>A0A085U548_YERRU</name>
<keyword evidence="4" id="KW-1185">Reference proteome</keyword>
<organism evidence="2">
    <name type="scientific">Yersinia ruckeri</name>
    <dbReference type="NCBI Taxonomy" id="29486"/>
    <lineage>
        <taxon>Bacteria</taxon>
        <taxon>Pseudomonadati</taxon>
        <taxon>Pseudomonadota</taxon>
        <taxon>Gammaproteobacteria</taxon>
        <taxon>Enterobacterales</taxon>
        <taxon>Yersiniaceae</taxon>
        <taxon>Yersinia</taxon>
    </lineage>
</organism>
<dbReference type="GeneID" id="66878628"/>
<proteinExistence type="predicted"/>
<evidence type="ECO:0000313" key="3">
    <source>
        <dbReference type="EMBL" id="SUP99973.1"/>
    </source>
</evidence>
<dbReference type="CDD" id="cd04301">
    <property type="entry name" value="NAT_SF"/>
    <property type="match status" value="1"/>
</dbReference>
<dbReference type="AlphaFoldDB" id="A0A085U548"/>
<dbReference type="OrthoDB" id="1858440at2"/>
<gene>
    <name evidence="3" type="primary">yycN</name>
    <name evidence="2" type="ORF">CSF007_4385</name>
    <name evidence="3" type="ORF">NCTC10476_01231</name>
</gene>
<accession>A0A085U548</accession>
<feature type="domain" description="N-acetyltransferase" evidence="1">
    <location>
        <begin position="2"/>
        <end position="155"/>
    </location>
</feature>
<keyword evidence="2" id="KW-0808">Transferase</keyword>
<dbReference type="eggNOG" id="COG0456">
    <property type="taxonomic scope" value="Bacteria"/>
</dbReference>
<dbReference type="PATRIC" id="fig|29486.44.peg.2255"/>